<dbReference type="InterPro" id="IPR024983">
    <property type="entry name" value="CHAT_dom"/>
</dbReference>
<dbReference type="PANTHER" id="PTHR10098:SF112">
    <property type="entry name" value="SLR0380 PROTEIN"/>
    <property type="match status" value="1"/>
</dbReference>
<feature type="compositionally biased region" description="Polar residues" evidence="1">
    <location>
        <begin position="1248"/>
        <end position="1261"/>
    </location>
</feature>
<evidence type="ECO:0000259" key="2">
    <source>
        <dbReference type="Pfam" id="PF12770"/>
    </source>
</evidence>
<dbReference type="PANTHER" id="PTHR10098">
    <property type="entry name" value="RAPSYN-RELATED"/>
    <property type="match status" value="1"/>
</dbReference>
<accession>A0A0U5GLV4</accession>
<dbReference type="InterPro" id="IPR011990">
    <property type="entry name" value="TPR-like_helical_dom_sf"/>
</dbReference>
<dbReference type="OrthoDB" id="5040840at2759"/>
<dbReference type="Pfam" id="PF12770">
    <property type="entry name" value="CHAT"/>
    <property type="match status" value="1"/>
</dbReference>
<feature type="region of interest" description="Disordered" evidence="1">
    <location>
        <begin position="1239"/>
        <end position="1266"/>
    </location>
</feature>
<name>A0A0U5GLV4_ASPCI</name>
<dbReference type="EMBL" id="CDMC01000002">
    <property type="protein sequence ID" value="CEN60537.1"/>
    <property type="molecule type" value="Genomic_DNA"/>
</dbReference>
<feature type="domain" description="CHAT" evidence="2">
    <location>
        <begin position="981"/>
        <end position="1296"/>
    </location>
</feature>
<reference evidence="4" key="1">
    <citation type="journal article" date="2016" name="Genome Announc.">
        <title>Draft genome sequences of fungus Aspergillus calidoustus.</title>
        <authorList>
            <person name="Horn F."/>
            <person name="Linde J."/>
            <person name="Mattern D.J."/>
            <person name="Walther G."/>
            <person name="Guthke R."/>
            <person name="Scherlach K."/>
            <person name="Martin K."/>
            <person name="Brakhage A.A."/>
            <person name="Petzke L."/>
            <person name="Valiante V."/>
        </authorList>
    </citation>
    <scope>NUCLEOTIDE SEQUENCE [LARGE SCALE GENOMIC DNA]</scope>
    <source>
        <strain evidence="4">SF006504</strain>
    </source>
</reference>
<dbReference type="InterPro" id="IPR019734">
    <property type="entry name" value="TPR_rpt"/>
</dbReference>
<proteinExistence type="predicted"/>
<dbReference type="SMART" id="SM00028">
    <property type="entry name" value="TPR"/>
    <property type="match status" value="3"/>
</dbReference>
<organism evidence="3 4">
    <name type="scientific">Aspergillus calidoustus</name>
    <dbReference type="NCBI Taxonomy" id="454130"/>
    <lineage>
        <taxon>Eukaryota</taxon>
        <taxon>Fungi</taxon>
        <taxon>Dikarya</taxon>
        <taxon>Ascomycota</taxon>
        <taxon>Pezizomycotina</taxon>
        <taxon>Eurotiomycetes</taxon>
        <taxon>Eurotiomycetidae</taxon>
        <taxon>Eurotiales</taxon>
        <taxon>Aspergillaceae</taxon>
        <taxon>Aspergillus</taxon>
        <taxon>Aspergillus subgen. Nidulantes</taxon>
    </lineage>
</organism>
<keyword evidence="4" id="KW-1185">Reference proteome</keyword>
<dbReference type="STRING" id="454130.A0A0U5GLV4"/>
<gene>
    <name evidence="3" type="ORF">ASPCAL02973</name>
</gene>
<dbReference type="SUPFAM" id="SSF48452">
    <property type="entry name" value="TPR-like"/>
    <property type="match status" value="2"/>
</dbReference>
<dbReference type="Proteomes" id="UP000054771">
    <property type="component" value="Unassembled WGS sequence"/>
</dbReference>
<evidence type="ECO:0000256" key="1">
    <source>
        <dbReference type="SAM" id="MobiDB-lite"/>
    </source>
</evidence>
<sequence length="1298" mass="144918">MDSSWSELSNVARSYPVLRKVSEALDYSTLYTDRRGNFKTALEIAQHAYTQSRSTGGGSLAAALISCGIVHTLQGNCRQALRDLNAANSIGHADPALHFLAHTYIYVANSINYDMLPDTADGHARDIQYRFDKSQNLQDLFARRSELPAMHTVDLVLFRECELLNKHRCWMSALRQGPHETDLLSTNNRAVLLSGSGEDYRYLVNLGTHQRGLSSFQHERAKLFFRYSHKDEATQILDSARTYYRQTNDIVGLGNIELTLGDWLVAPLSCPEVWNSYLEQGTSDSSLHWQVEAAEAAIDLSSVAEARQHYEAALRLFTSQIRLRGVAAVRMRLGYLSALKGLAATDVDFVKHFAEARQEIQAAATIFHETGDIMAFQLCQAHLSLCDVGEKQGPDDLQRAVNIGQWGCTDGSFGYALGIGLLFARMGRRWTNHIGDYERAFTCFRLAEALFKHLGAGLSHIHAIADQMNLYKVLGDFPSFSRLAVMALDECEALHLHQPNIEDRIEEVSRWILISIIGTAMKRKDPTLIDHALDYVFAHLGTDFPDKTAKFPNLDDIATALSGIQVSEDPEAITKAMHEALKGFNPNQMAQEMLDSAVTDSRVYREFYRGLSHKRAGNAEDARECFRKVRTEAQAYDQARRYHLDALAYAGEGDYGRASMANKMSLKLRMKDLDLREEAGKSTRLDPDSRRQAAVEALMAFVEFDDYQEADRWMHFLNEHFSEWWASESSPWEALHYMGQTQEGIGDLESALTCYEDAISMFERHRENLSIDELKVAFSGGSTTQKMFFAYTRTLFRLLKQPESSTLSVREIEAKIFEVVERGKARSLLDLMQGGLVGSGQLSTSSAFRRWRQLHASRSMHCTLLEQKIATGKADQDEVTQLKDSITEIEGRIQTVERQMQSSGTSAKPVTAEVSSLMDVASNLPGDTLILQYFYNYNTLYSWVISHEGMANLVATELEEYSLDRVAKEFHNACDKGLVTPHGQQLSDTLLKPFTDLLERYNRLIIVPHGSLHLVPFHVLPFKGPPLAVSHVVTYLPSSSIARFLHPKKTNPRRQSVLALGNPSSMKMTDRNNNTIFASPLGGAGKEAQAITALFPGSKALLNREATLDNLLKYIHDYSILHLATHCKFDPEVPLLSSICLAYGRQLSVLDLLDLHLDVDLVIFSACQTAQGTPTAGDDIVGFSRALFAAGARAVMVSLWPVDDSATSEILIDFYKRLSSGKSAPAALQEAQVSFFKQHSGSRRADQDNSSNASTSAMTDKSSVRRMAVQRTITNNEPATPTDYSLPMFWAPFILMSA</sequence>
<evidence type="ECO:0000313" key="4">
    <source>
        <dbReference type="Proteomes" id="UP000054771"/>
    </source>
</evidence>
<dbReference type="Gene3D" id="1.25.40.10">
    <property type="entry name" value="Tetratricopeptide repeat domain"/>
    <property type="match status" value="2"/>
</dbReference>
<protein>
    <recommendedName>
        <fullName evidence="2">CHAT domain-containing protein</fullName>
    </recommendedName>
</protein>
<evidence type="ECO:0000313" key="3">
    <source>
        <dbReference type="EMBL" id="CEN60537.1"/>
    </source>
</evidence>